<name>A0ABQ2ZMK9_9GAMM</name>
<dbReference type="Gene3D" id="3.40.50.720">
    <property type="entry name" value="NAD(P)-binding Rossmann-like Domain"/>
    <property type="match status" value="1"/>
</dbReference>
<dbReference type="InterPro" id="IPR023940">
    <property type="entry name" value="DHDPR_bac"/>
</dbReference>
<keyword evidence="3 13" id="KW-0028">Amino-acid biosynthesis</keyword>
<comment type="caution">
    <text evidence="13">Was originally thought to be a dihydrodipicolinate reductase (DHDPR), catalyzing the conversion of dihydrodipicolinate to tetrahydrodipicolinate. However, it was shown in E.coli that the substrate of the enzymatic reaction is not dihydrodipicolinate (DHDP) but in fact (2S,4S)-4-hydroxy-2,3,4,5-tetrahydrodipicolinic acid (HTPA), the product released by the DapA-catalyzed reaction.</text>
</comment>
<evidence type="ECO:0000256" key="11">
    <source>
        <dbReference type="ARBA" id="ARBA00049080"/>
    </source>
</evidence>
<comment type="catalytic activity">
    <reaction evidence="11 13">
        <text>(S)-2,3,4,5-tetrahydrodipicolinate + NADP(+) + H2O = (2S,4S)-4-hydroxy-2,3,4,5-tetrahydrodipicolinate + NADPH + H(+)</text>
        <dbReference type="Rhea" id="RHEA:35331"/>
        <dbReference type="ChEBI" id="CHEBI:15377"/>
        <dbReference type="ChEBI" id="CHEBI:15378"/>
        <dbReference type="ChEBI" id="CHEBI:16845"/>
        <dbReference type="ChEBI" id="CHEBI:57783"/>
        <dbReference type="ChEBI" id="CHEBI:58349"/>
        <dbReference type="ChEBI" id="CHEBI:67139"/>
        <dbReference type="EC" id="1.17.1.8"/>
    </reaction>
</comment>
<evidence type="ECO:0000256" key="3">
    <source>
        <dbReference type="ARBA" id="ARBA00022605"/>
    </source>
</evidence>
<reference evidence="17" key="1">
    <citation type="journal article" date="2019" name="Int. J. Syst. Evol. Microbiol.">
        <title>The Global Catalogue of Microorganisms (GCM) 10K type strain sequencing project: providing services to taxonomists for standard genome sequencing and annotation.</title>
        <authorList>
            <consortium name="The Broad Institute Genomics Platform"/>
            <consortium name="The Broad Institute Genome Sequencing Center for Infectious Disease"/>
            <person name="Wu L."/>
            <person name="Ma J."/>
        </authorList>
    </citation>
    <scope>NUCLEOTIDE SEQUENCE [LARGE SCALE GENOMIC DNA]</scope>
    <source>
        <strain evidence="17">KCTC 22232</strain>
    </source>
</reference>
<organism evidence="16 17">
    <name type="scientific">Rhodanobacter panaciterrae</name>
    <dbReference type="NCBI Taxonomy" id="490572"/>
    <lineage>
        <taxon>Bacteria</taxon>
        <taxon>Pseudomonadati</taxon>
        <taxon>Pseudomonadota</taxon>
        <taxon>Gammaproteobacteria</taxon>
        <taxon>Lysobacterales</taxon>
        <taxon>Rhodanobacteraceae</taxon>
        <taxon>Rhodanobacter</taxon>
    </lineage>
</organism>
<dbReference type="InterPro" id="IPR000846">
    <property type="entry name" value="DapB_N"/>
</dbReference>
<evidence type="ECO:0000256" key="12">
    <source>
        <dbReference type="ARBA" id="ARBA00049396"/>
    </source>
</evidence>
<dbReference type="CDD" id="cd02274">
    <property type="entry name" value="DHDPR_N"/>
    <property type="match status" value="1"/>
</dbReference>
<feature type="binding site" evidence="13">
    <location>
        <position position="165"/>
    </location>
    <ligand>
        <name>(S)-2,3,4,5-tetrahydrodipicolinate</name>
        <dbReference type="ChEBI" id="CHEBI:16845"/>
    </ligand>
</feature>
<evidence type="ECO:0000256" key="8">
    <source>
        <dbReference type="ARBA" id="ARBA00023154"/>
    </source>
</evidence>
<dbReference type="PANTHER" id="PTHR20836:SF0">
    <property type="entry name" value="4-HYDROXY-TETRAHYDRODIPICOLINATE REDUCTASE 1, CHLOROPLASTIC-RELATED"/>
    <property type="match status" value="1"/>
</dbReference>
<dbReference type="EMBL" id="BMXT01000001">
    <property type="protein sequence ID" value="GGY20394.1"/>
    <property type="molecule type" value="Genomic_DNA"/>
</dbReference>
<evidence type="ECO:0000256" key="5">
    <source>
        <dbReference type="ARBA" id="ARBA00022915"/>
    </source>
</evidence>
<dbReference type="PROSITE" id="PS01298">
    <property type="entry name" value="DAPB"/>
    <property type="match status" value="1"/>
</dbReference>
<dbReference type="PANTHER" id="PTHR20836">
    <property type="entry name" value="DIHYDRODIPICOLINATE REDUCTASE"/>
    <property type="match status" value="1"/>
</dbReference>
<comment type="subcellular location">
    <subcellularLocation>
        <location evidence="13">Cytoplasm</location>
    </subcellularLocation>
</comment>
<dbReference type="SUPFAM" id="SSF51735">
    <property type="entry name" value="NAD(P)-binding Rossmann-fold domains"/>
    <property type="match status" value="1"/>
</dbReference>
<keyword evidence="17" id="KW-1185">Reference proteome</keyword>
<dbReference type="Proteomes" id="UP000621898">
    <property type="component" value="Unassembled WGS sequence"/>
</dbReference>
<dbReference type="EC" id="1.17.1.8" evidence="10 13"/>
<comment type="function">
    <text evidence="13">Catalyzes the conversion of 4-hydroxy-tetrahydrodipicolinate (HTPA) to tetrahydrodipicolinate.</text>
</comment>
<dbReference type="InterPro" id="IPR036291">
    <property type="entry name" value="NAD(P)-bd_dom_sf"/>
</dbReference>
<comment type="caution">
    <text evidence="13">Lacks conserved residue(s) required for the propagation of feature annotation.</text>
</comment>
<keyword evidence="6 13" id="KW-0560">Oxidoreductase</keyword>
<dbReference type="HAMAP" id="MF_00102">
    <property type="entry name" value="DapB"/>
    <property type="match status" value="1"/>
</dbReference>
<evidence type="ECO:0000256" key="9">
    <source>
        <dbReference type="ARBA" id="ARBA00037922"/>
    </source>
</evidence>
<proteinExistence type="inferred from homology"/>
<evidence type="ECO:0000256" key="7">
    <source>
        <dbReference type="ARBA" id="ARBA00023027"/>
    </source>
</evidence>
<evidence type="ECO:0000259" key="15">
    <source>
        <dbReference type="Pfam" id="PF05173"/>
    </source>
</evidence>
<dbReference type="PIRSF" id="PIRSF000161">
    <property type="entry name" value="DHPR"/>
    <property type="match status" value="1"/>
</dbReference>
<evidence type="ECO:0000256" key="13">
    <source>
        <dbReference type="HAMAP-Rule" id="MF_00102"/>
    </source>
</evidence>
<dbReference type="NCBIfam" id="TIGR00036">
    <property type="entry name" value="dapB"/>
    <property type="match status" value="1"/>
</dbReference>
<sequence>MPTDGFDWNVPMTRPVRLAISGASGRMGRALLSLLGDDARFELVHAVVAPGSAHAGQPVFAGDADSLRYADDWTQAPALDVVIDFSGPAGLALSLDHCVAHGIALVSGTTGIDAALEARLADAGNSIAILRAANFSLGVAVLTRLLREAAAALPGWDLEIVEAHHGRKQDAPSGTALALGHAAAAARHTTLEAAAVYSREGQTGARTDGSIGFAVVRGGDIVGEHIAMLIGQGERLELGHRATDRSIFARGALQAAYWLAGHERGHWQLDDVITAPR</sequence>
<feature type="active site" description="Proton donor" evidence="13">
    <location>
        <position position="168"/>
    </location>
</feature>
<evidence type="ECO:0000259" key="14">
    <source>
        <dbReference type="Pfam" id="PF01113"/>
    </source>
</evidence>
<comment type="catalytic activity">
    <reaction evidence="12 13">
        <text>(S)-2,3,4,5-tetrahydrodipicolinate + NAD(+) + H2O = (2S,4S)-4-hydroxy-2,3,4,5-tetrahydrodipicolinate + NADH + H(+)</text>
        <dbReference type="Rhea" id="RHEA:35323"/>
        <dbReference type="ChEBI" id="CHEBI:15377"/>
        <dbReference type="ChEBI" id="CHEBI:15378"/>
        <dbReference type="ChEBI" id="CHEBI:16845"/>
        <dbReference type="ChEBI" id="CHEBI:57540"/>
        <dbReference type="ChEBI" id="CHEBI:57945"/>
        <dbReference type="ChEBI" id="CHEBI:67139"/>
        <dbReference type="EC" id="1.17.1.8"/>
    </reaction>
</comment>
<dbReference type="Pfam" id="PF01113">
    <property type="entry name" value="DapB_N"/>
    <property type="match status" value="1"/>
</dbReference>
<protein>
    <recommendedName>
        <fullName evidence="10 13">4-hydroxy-tetrahydrodipicolinate reductase</fullName>
        <shortName evidence="13">HTPA reductase</shortName>
        <ecNumber evidence="10 13">1.17.1.8</ecNumber>
    </recommendedName>
</protein>
<dbReference type="Gene3D" id="3.30.360.10">
    <property type="entry name" value="Dihydrodipicolinate Reductase, domain 2"/>
    <property type="match status" value="1"/>
</dbReference>
<dbReference type="Pfam" id="PF05173">
    <property type="entry name" value="DapB_C"/>
    <property type="match status" value="1"/>
</dbReference>
<dbReference type="InterPro" id="IPR022664">
    <property type="entry name" value="DapB_N_CS"/>
</dbReference>
<feature type="binding site" evidence="13">
    <location>
        <begin position="132"/>
        <end position="135"/>
    </location>
    <ligand>
        <name>NAD(+)</name>
        <dbReference type="ChEBI" id="CHEBI:57540"/>
    </ligand>
</feature>
<keyword evidence="4 13" id="KW-0521">NADP</keyword>
<comment type="similarity">
    <text evidence="1 13">Belongs to the DapB family.</text>
</comment>
<comment type="subunit">
    <text evidence="13">Homotetramer.</text>
</comment>
<feature type="binding site" evidence="13">
    <location>
        <begin position="108"/>
        <end position="110"/>
    </location>
    <ligand>
        <name>NAD(+)</name>
        <dbReference type="ChEBI" id="CHEBI:57540"/>
    </ligand>
</feature>
<keyword evidence="2 13" id="KW-0963">Cytoplasm</keyword>
<feature type="binding site" evidence="13">
    <location>
        <begin position="174"/>
        <end position="175"/>
    </location>
    <ligand>
        <name>(S)-2,3,4,5-tetrahydrodipicolinate</name>
        <dbReference type="ChEBI" id="CHEBI:16845"/>
    </ligand>
</feature>
<dbReference type="SUPFAM" id="SSF55347">
    <property type="entry name" value="Glyceraldehyde-3-phosphate dehydrogenase-like, C-terminal domain"/>
    <property type="match status" value="1"/>
</dbReference>
<evidence type="ECO:0000256" key="6">
    <source>
        <dbReference type="ARBA" id="ARBA00023002"/>
    </source>
</evidence>
<feature type="domain" description="Dihydrodipicolinate reductase N-terminal" evidence="14">
    <location>
        <begin position="16"/>
        <end position="135"/>
    </location>
</feature>
<gene>
    <name evidence="13 16" type="primary">dapB</name>
    <name evidence="16" type="ORF">GCM10008098_11160</name>
</gene>
<evidence type="ECO:0000256" key="1">
    <source>
        <dbReference type="ARBA" id="ARBA00006642"/>
    </source>
</evidence>
<keyword evidence="5 13" id="KW-0220">Diaminopimelate biosynthesis</keyword>
<evidence type="ECO:0000256" key="10">
    <source>
        <dbReference type="ARBA" id="ARBA00038983"/>
    </source>
</evidence>
<comment type="caution">
    <text evidence="16">The sequence shown here is derived from an EMBL/GenBank/DDBJ whole genome shotgun (WGS) entry which is preliminary data.</text>
</comment>
<feature type="active site" description="Proton donor/acceptor" evidence="13">
    <location>
        <position position="164"/>
    </location>
</feature>
<accession>A0ABQ2ZMK9</accession>
<keyword evidence="8 13" id="KW-0457">Lysine biosynthesis</keyword>
<evidence type="ECO:0000313" key="16">
    <source>
        <dbReference type="EMBL" id="GGY20394.1"/>
    </source>
</evidence>
<evidence type="ECO:0000256" key="2">
    <source>
        <dbReference type="ARBA" id="ARBA00022490"/>
    </source>
</evidence>
<dbReference type="InterPro" id="IPR022663">
    <property type="entry name" value="DapB_C"/>
</dbReference>
<keyword evidence="7 13" id="KW-0520">NAD</keyword>
<comment type="pathway">
    <text evidence="9 13">Amino-acid biosynthesis; L-lysine biosynthesis via DAP pathway; (S)-tetrahydrodipicolinate from L-aspartate: step 4/4.</text>
</comment>
<feature type="domain" description="Dihydrodipicolinate reductase C-terminal" evidence="15">
    <location>
        <begin position="138"/>
        <end position="273"/>
    </location>
</feature>
<evidence type="ECO:0000256" key="4">
    <source>
        <dbReference type="ARBA" id="ARBA00022857"/>
    </source>
</evidence>
<evidence type="ECO:0000313" key="17">
    <source>
        <dbReference type="Proteomes" id="UP000621898"/>
    </source>
</evidence>
<feature type="binding site" evidence="13">
    <location>
        <begin position="22"/>
        <end position="27"/>
    </location>
    <ligand>
        <name>NAD(+)</name>
        <dbReference type="ChEBI" id="CHEBI:57540"/>
    </ligand>
</feature>